<accession>A0AAU7KNR3</accession>
<protein>
    <submittedName>
        <fullName evidence="4">YqaJ viral recombinase family protein</fullName>
    </submittedName>
</protein>
<dbReference type="EMBL" id="CP098828">
    <property type="protein sequence ID" value="XBO73391.1"/>
    <property type="molecule type" value="Genomic_DNA"/>
</dbReference>
<evidence type="ECO:0000313" key="4">
    <source>
        <dbReference type="EMBL" id="XBO73391.1"/>
    </source>
</evidence>
<proteinExistence type="predicted"/>
<gene>
    <name evidence="4" type="ORF">NFG57_11095</name>
</gene>
<sequence length="539" mass="60417">MKIIDLVQGSDEWCAYRSRYFTASEASIMMACSKNVKRNELLHMKATGSEQEFSAWFQKNVLEKGHRIEAAARPIAERIVGEELYPVTAVSDDGTLLASFDGITMLEDVGWECKQWNASKAEEVRAGEVPQEDYWQVVQQLVVSGADKWLYMVTDGTEENTVSIWVTLDDFHASQLVAGWEQFSSDLEAYQPTEQTVAPQGEAPEALPVLKIDLTGAVQASNLPDFKARAMGMIEGIRTKLTTDQHFADAAETVKFLQKGEKQLEASKKAALEQTASISELFSTIDELRETMRQKRLHLDKLVKAEKENRRLEIQQKAHQAFDDFLAKLDCPVEPRHSLNVAGAMKGKKTIATLQSAADDEVARAKVECQQLANQISENKALIEKHQGDYGFLFSDWRDLIQRDAEFIKLQVENRIAHHKQEEQKRLEAEREKIRQEEEAKAKAQAANKEAIDKSIAAGKEEPATEERRPLDTSKIAAAAERGAALKPAREVEQPDTVTISRKEYEALLAARDQLDALEAAGVDNWSGYDDAMEHLRAA</sequence>
<evidence type="ECO:0000256" key="1">
    <source>
        <dbReference type="SAM" id="Coils"/>
    </source>
</evidence>
<dbReference type="InterPro" id="IPR011604">
    <property type="entry name" value="PDDEXK-like_dom_sf"/>
</dbReference>
<feature type="compositionally biased region" description="Basic and acidic residues" evidence="2">
    <location>
        <begin position="419"/>
        <end position="442"/>
    </location>
</feature>
<reference evidence="4" key="1">
    <citation type="submission" date="2022-06" db="EMBL/GenBank/DDBJ databases">
        <title>A novel DMS-producing enzyme.</title>
        <authorList>
            <person name="Zhang Y."/>
        </authorList>
    </citation>
    <scope>NUCLEOTIDE SEQUENCE</scope>
    <source>
        <strain evidence="4">H10-59</strain>
    </source>
</reference>
<dbReference type="Gene3D" id="3.90.320.10">
    <property type="match status" value="1"/>
</dbReference>
<dbReference type="Pfam" id="PF09588">
    <property type="entry name" value="YqaJ"/>
    <property type="match status" value="1"/>
</dbReference>
<dbReference type="Pfam" id="PF25708">
    <property type="entry name" value="Phage_T7_Gp5_9"/>
    <property type="match status" value="1"/>
</dbReference>
<dbReference type="AlphaFoldDB" id="A0AAU7KNR3"/>
<feature type="region of interest" description="Disordered" evidence="2">
    <location>
        <begin position="419"/>
        <end position="474"/>
    </location>
</feature>
<name>A0AAU7KNR3_9GAMM</name>
<evidence type="ECO:0000256" key="2">
    <source>
        <dbReference type="SAM" id="MobiDB-lite"/>
    </source>
</evidence>
<keyword evidence="1" id="KW-0175">Coiled coil</keyword>
<feature type="compositionally biased region" description="Basic and acidic residues" evidence="2">
    <location>
        <begin position="459"/>
        <end position="472"/>
    </location>
</feature>
<evidence type="ECO:0000259" key="3">
    <source>
        <dbReference type="Pfam" id="PF09588"/>
    </source>
</evidence>
<feature type="domain" description="YqaJ viral recombinase" evidence="3">
    <location>
        <begin position="12"/>
        <end position="146"/>
    </location>
</feature>
<feature type="coiled-coil region" evidence="1">
    <location>
        <begin position="285"/>
        <end position="315"/>
    </location>
</feature>
<dbReference type="InterPro" id="IPR019080">
    <property type="entry name" value="YqaJ_viral_recombinase"/>
</dbReference>
<dbReference type="SUPFAM" id="SSF52980">
    <property type="entry name" value="Restriction endonuclease-like"/>
    <property type="match status" value="1"/>
</dbReference>
<dbReference type="InterPro" id="IPR058007">
    <property type="entry name" value="Gp5.9"/>
</dbReference>
<dbReference type="RefSeq" id="WP_348814321.1">
    <property type="nucleotide sequence ID" value="NZ_CP098828.1"/>
</dbReference>
<organism evidence="4">
    <name type="scientific">Halomonas sp. H10-59</name>
    <dbReference type="NCBI Taxonomy" id="2950874"/>
    <lineage>
        <taxon>Bacteria</taxon>
        <taxon>Pseudomonadati</taxon>
        <taxon>Pseudomonadota</taxon>
        <taxon>Gammaproteobacteria</taxon>
        <taxon>Oceanospirillales</taxon>
        <taxon>Halomonadaceae</taxon>
        <taxon>Halomonas</taxon>
    </lineage>
</organism>
<dbReference type="InterPro" id="IPR011335">
    <property type="entry name" value="Restrct_endonuc-II-like"/>
</dbReference>